<evidence type="ECO:0000256" key="8">
    <source>
        <dbReference type="ARBA" id="ARBA00023251"/>
    </source>
</evidence>
<gene>
    <name evidence="15" type="ORF">E1262_21430</name>
</gene>
<evidence type="ECO:0000256" key="11">
    <source>
        <dbReference type="SAM" id="SignalP"/>
    </source>
</evidence>
<dbReference type="PROSITE" id="PS51257">
    <property type="entry name" value="PROKAR_LIPOPROTEIN"/>
    <property type="match status" value="1"/>
</dbReference>
<dbReference type="EC" id="3.5.2.6" evidence="4 9"/>
<feature type="signal peptide" evidence="11">
    <location>
        <begin position="1"/>
        <end position="26"/>
    </location>
</feature>
<sequence>MIRKNAPRRTLAAVAAGLLMATAAGCSNDPPDAAPVAEQLAQAVASGDLAGVPLGGTSAEDATAAVEAMVEGMGAATRTVTVADIEQTDDEDTREVTLDVGWDLDGSGAAAAPGTETATGTATPTASATSAASGTPDTPDWTYQTTATMRVAEDTEAGWTVDWSPSLLHPQLTDGAALRLSRTQAQRADILGAGGEVIVTERPVYRVGIDKTRVDAALAPESATALAEVVGVDAAGLAERVQNAGERAFVEAITLREADAAPLLDQIAAIEGAVAIDDTLALAPTREFARPLLGTVGEATAELVEESGGRIVAGDVVGLSGLQAQYDTLLGGTPGLAVELVPPEPSADATADPSASPAAEEPAPAEPEVLFEREPVAGTPLTTTLDIDLQTRAESILADVGPASAIVAVQPSTGAVLAAASGPGGEGYSTATLGQYAPGSTFKVVTSLALLRAGLTSDSVVECTPAASVDGRAFENYSDYPSGAIGDITLREAVANSCNTAFINQNEVADQASLAQAAASLGLGAENVSGAPAFLGEVPAEADGTAHAASMIGQGEVLASPLAMATVAASVAAGHTVAPTMVEPAAAAPESTLTADEAAVLQDLMRAVVEEGSGEFLGDVPGDPVGAKTGTAEYGTETPPRTHAWMIATQGDLAVAVFVEDGESGSRTAGPLLEEFLGG</sequence>
<dbReference type="GO" id="GO:0017001">
    <property type="term" value="P:antibiotic catabolic process"/>
    <property type="evidence" value="ECO:0007669"/>
    <property type="project" value="InterPro"/>
</dbReference>
<keyword evidence="16" id="KW-1185">Reference proteome</keyword>
<feature type="domain" description="Penicillin-binding protein dimerisation" evidence="13">
    <location>
        <begin position="183"/>
        <end position="337"/>
    </location>
</feature>
<evidence type="ECO:0000256" key="2">
    <source>
        <dbReference type="ARBA" id="ARBA00007171"/>
    </source>
</evidence>
<dbReference type="InterPro" id="IPR012338">
    <property type="entry name" value="Beta-lactam/transpept-like"/>
</dbReference>
<dbReference type="InterPro" id="IPR050515">
    <property type="entry name" value="Beta-lactam/transpept"/>
</dbReference>
<feature type="domain" description="NTF2-like N-terminal transpeptidase" evidence="14">
    <location>
        <begin position="143"/>
        <end position="175"/>
    </location>
</feature>
<reference evidence="15 16" key="1">
    <citation type="submission" date="2019-02" db="EMBL/GenBank/DDBJ databases">
        <title>Draft genome sequences of novel Actinobacteria.</title>
        <authorList>
            <person name="Sahin N."/>
            <person name="Ay H."/>
            <person name="Saygin H."/>
        </authorList>
    </citation>
    <scope>NUCLEOTIDE SEQUENCE [LARGE SCALE GENOMIC DNA]</scope>
    <source>
        <strain evidence="15 16">8K307</strain>
    </source>
</reference>
<dbReference type="GO" id="GO:0071972">
    <property type="term" value="F:peptidoglycan L,D-transpeptidase activity"/>
    <property type="evidence" value="ECO:0007669"/>
    <property type="project" value="TreeGrafter"/>
</dbReference>
<evidence type="ECO:0000259" key="12">
    <source>
        <dbReference type="Pfam" id="PF00905"/>
    </source>
</evidence>
<dbReference type="GO" id="GO:0008800">
    <property type="term" value="F:beta-lactamase activity"/>
    <property type="evidence" value="ECO:0007669"/>
    <property type="project" value="UniProtKB-UniRule"/>
</dbReference>
<name>A0A4V2YRM1_9ACTN</name>
<evidence type="ECO:0000256" key="5">
    <source>
        <dbReference type="ARBA" id="ARBA00022729"/>
    </source>
</evidence>
<evidence type="ECO:0000256" key="1">
    <source>
        <dbReference type="ARBA" id="ARBA00004370"/>
    </source>
</evidence>
<dbReference type="AlphaFoldDB" id="A0A4V2YRM1"/>
<dbReference type="Pfam" id="PF00905">
    <property type="entry name" value="Transpeptidase"/>
    <property type="match status" value="1"/>
</dbReference>
<dbReference type="InterPro" id="IPR007887">
    <property type="entry name" value="MecA_N"/>
</dbReference>
<comment type="catalytic activity">
    <reaction evidence="9">
        <text>a beta-lactam + H2O = a substituted beta-amino acid</text>
        <dbReference type="Rhea" id="RHEA:20401"/>
        <dbReference type="ChEBI" id="CHEBI:15377"/>
        <dbReference type="ChEBI" id="CHEBI:35627"/>
        <dbReference type="ChEBI" id="CHEBI:140347"/>
        <dbReference type="EC" id="3.5.2.6"/>
    </reaction>
</comment>
<dbReference type="PANTHER" id="PTHR30627">
    <property type="entry name" value="PEPTIDOGLYCAN D,D-TRANSPEPTIDASE"/>
    <property type="match status" value="1"/>
</dbReference>
<feature type="domain" description="Penicillin-binding protein transpeptidase" evidence="12">
    <location>
        <begin position="405"/>
        <end position="676"/>
    </location>
</feature>
<dbReference type="PROSITE" id="PS00337">
    <property type="entry name" value="BETA_LACTAMASE_D"/>
    <property type="match status" value="1"/>
</dbReference>
<dbReference type="Proteomes" id="UP000295217">
    <property type="component" value="Unassembled WGS sequence"/>
</dbReference>
<dbReference type="GO" id="GO:0071555">
    <property type="term" value="P:cell wall organization"/>
    <property type="evidence" value="ECO:0007669"/>
    <property type="project" value="TreeGrafter"/>
</dbReference>
<dbReference type="GO" id="GO:0005886">
    <property type="term" value="C:plasma membrane"/>
    <property type="evidence" value="ECO:0007669"/>
    <property type="project" value="TreeGrafter"/>
</dbReference>
<evidence type="ECO:0000256" key="4">
    <source>
        <dbReference type="ARBA" id="ARBA00012865"/>
    </source>
</evidence>
<feature type="region of interest" description="Disordered" evidence="10">
    <location>
        <begin position="338"/>
        <end position="366"/>
    </location>
</feature>
<evidence type="ECO:0000256" key="6">
    <source>
        <dbReference type="ARBA" id="ARBA00022801"/>
    </source>
</evidence>
<comment type="subcellular location">
    <subcellularLocation>
        <location evidence="1">Membrane</location>
    </subcellularLocation>
</comment>
<keyword evidence="5 11" id="KW-0732">Signal</keyword>
<feature type="compositionally biased region" description="Low complexity" evidence="10">
    <location>
        <begin position="346"/>
        <end position="366"/>
    </location>
</feature>
<feature type="compositionally biased region" description="Low complexity" evidence="10">
    <location>
        <begin position="107"/>
        <end position="139"/>
    </location>
</feature>
<dbReference type="InterPro" id="IPR005311">
    <property type="entry name" value="PBP_dimer"/>
</dbReference>
<protein>
    <recommendedName>
        <fullName evidence="4 9">Beta-lactamase</fullName>
        <ecNumber evidence="4 9">3.5.2.6</ecNumber>
    </recommendedName>
</protein>
<dbReference type="GO" id="GO:0008658">
    <property type="term" value="F:penicillin binding"/>
    <property type="evidence" value="ECO:0007669"/>
    <property type="project" value="InterPro"/>
</dbReference>
<feature type="chain" id="PRO_5038731023" description="Beta-lactamase" evidence="11">
    <location>
        <begin position="27"/>
        <end position="679"/>
    </location>
</feature>
<evidence type="ECO:0000256" key="9">
    <source>
        <dbReference type="RuleBase" id="RU361140"/>
    </source>
</evidence>
<dbReference type="InterPro" id="IPR001460">
    <property type="entry name" value="PCN-bd_Tpept"/>
</dbReference>
<dbReference type="SUPFAM" id="SSF56519">
    <property type="entry name" value="Penicillin binding protein dimerisation domain"/>
    <property type="match status" value="1"/>
</dbReference>
<keyword evidence="7" id="KW-0472">Membrane</keyword>
<keyword evidence="8 9" id="KW-0046">Antibiotic resistance</keyword>
<keyword evidence="6 9" id="KW-0378">Hydrolase</keyword>
<feature type="region of interest" description="Disordered" evidence="10">
    <location>
        <begin position="105"/>
        <end position="141"/>
    </location>
</feature>
<evidence type="ECO:0000256" key="3">
    <source>
        <dbReference type="ARBA" id="ARBA00007898"/>
    </source>
</evidence>
<dbReference type="Gene3D" id="3.40.710.10">
    <property type="entry name" value="DD-peptidase/beta-lactamase superfamily"/>
    <property type="match status" value="1"/>
</dbReference>
<dbReference type="InterPro" id="IPR036138">
    <property type="entry name" value="PBP_dimer_sf"/>
</dbReference>
<accession>A0A4V2YRM1</accession>
<dbReference type="OrthoDB" id="5241017at2"/>
<evidence type="ECO:0000256" key="10">
    <source>
        <dbReference type="SAM" id="MobiDB-lite"/>
    </source>
</evidence>
<organism evidence="15 16">
    <name type="scientific">Jiangella aurantiaca</name>
    <dbReference type="NCBI Taxonomy" id="2530373"/>
    <lineage>
        <taxon>Bacteria</taxon>
        <taxon>Bacillati</taxon>
        <taxon>Actinomycetota</taxon>
        <taxon>Actinomycetes</taxon>
        <taxon>Jiangellales</taxon>
        <taxon>Jiangellaceae</taxon>
        <taxon>Jiangella</taxon>
    </lineage>
</organism>
<comment type="similarity">
    <text evidence="3 9">Belongs to the class-D beta-lactamase family.</text>
</comment>
<evidence type="ECO:0000313" key="16">
    <source>
        <dbReference type="Proteomes" id="UP000295217"/>
    </source>
</evidence>
<evidence type="ECO:0000259" key="13">
    <source>
        <dbReference type="Pfam" id="PF03717"/>
    </source>
</evidence>
<proteinExistence type="inferred from homology"/>
<evidence type="ECO:0000256" key="7">
    <source>
        <dbReference type="ARBA" id="ARBA00023136"/>
    </source>
</evidence>
<evidence type="ECO:0000313" key="15">
    <source>
        <dbReference type="EMBL" id="TDD66737.1"/>
    </source>
</evidence>
<dbReference type="Gene3D" id="3.90.1310.10">
    <property type="entry name" value="Penicillin-binding protein 2a (Domain 2)"/>
    <property type="match status" value="1"/>
</dbReference>
<comment type="caution">
    <text evidence="15">The sequence shown here is derived from an EMBL/GenBank/DDBJ whole genome shotgun (WGS) entry which is preliminary data.</text>
</comment>
<dbReference type="Pfam" id="PF03717">
    <property type="entry name" value="PBP_dimer"/>
    <property type="match status" value="1"/>
</dbReference>
<dbReference type="EMBL" id="SMLB01000036">
    <property type="protein sequence ID" value="TDD66737.1"/>
    <property type="molecule type" value="Genomic_DNA"/>
</dbReference>
<comment type="similarity">
    <text evidence="2">Belongs to the transpeptidase family.</text>
</comment>
<dbReference type="InterPro" id="IPR002137">
    <property type="entry name" value="Beta-lactam_class-D_AS"/>
</dbReference>
<evidence type="ECO:0000259" key="14">
    <source>
        <dbReference type="Pfam" id="PF05223"/>
    </source>
</evidence>
<dbReference type="Pfam" id="PF05223">
    <property type="entry name" value="MecA_N"/>
    <property type="match status" value="1"/>
</dbReference>
<dbReference type="RefSeq" id="WP_132105356.1">
    <property type="nucleotide sequence ID" value="NZ_SMLB01000036.1"/>
</dbReference>
<dbReference type="PANTHER" id="PTHR30627:SF24">
    <property type="entry name" value="PENICILLIN-BINDING PROTEIN 4B"/>
    <property type="match status" value="1"/>
</dbReference>
<dbReference type="SUPFAM" id="SSF56601">
    <property type="entry name" value="beta-lactamase/transpeptidase-like"/>
    <property type="match status" value="1"/>
</dbReference>
<dbReference type="GO" id="GO:0046677">
    <property type="term" value="P:response to antibiotic"/>
    <property type="evidence" value="ECO:0007669"/>
    <property type="project" value="UniProtKB-UniRule"/>
</dbReference>